<name>A0ABT0XGV1_9BACI</name>
<organism evidence="3 4">
    <name type="scientific">Alkalicoccobacillus plakortidis</name>
    <dbReference type="NCBI Taxonomy" id="444060"/>
    <lineage>
        <taxon>Bacteria</taxon>
        <taxon>Bacillati</taxon>
        <taxon>Bacillota</taxon>
        <taxon>Bacilli</taxon>
        <taxon>Bacillales</taxon>
        <taxon>Bacillaceae</taxon>
        <taxon>Alkalicoccobacillus</taxon>
    </lineage>
</organism>
<evidence type="ECO:0000256" key="1">
    <source>
        <dbReference type="ARBA" id="ARBA00008635"/>
    </source>
</evidence>
<evidence type="ECO:0000256" key="2">
    <source>
        <dbReference type="ARBA" id="ARBA00022723"/>
    </source>
</evidence>
<dbReference type="InterPro" id="IPR034660">
    <property type="entry name" value="DinB/YfiT-like"/>
</dbReference>
<sequence>MFRTKEDFLQEWAVEKDLTIKVLDSLTDETLGQSIVEGHSSLGWLGWHLTTTIPFFASVVGIKNLETQTKEVPNQAATILDTYNKISSDLLKEIKAEWTDEDFSEVIDFFGSPSPKGHVLRMLTSHQGHHRGQMTVLLRQAGLPVPGIYGPTIEQQQK</sequence>
<comment type="similarity">
    <text evidence="1">Belongs to the DinB family.</text>
</comment>
<keyword evidence="4" id="KW-1185">Reference proteome</keyword>
<comment type="caution">
    <text evidence="3">The sequence shown here is derived from an EMBL/GenBank/DDBJ whole genome shotgun (WGS) entry which is preliminary data.</text>
</comment>
<dbReference type="Pfam" id="PF05163">
    <property type="entry name" value="DinB"/>
    <property type="match status" value="1"/>
</dbReference>
<accession>A0ABT0XGV1</accession>
<dbReference type="SUPFAM" id="SSF109854">
    <property type="entry name" value="DinB/YfiT-like putative metalloenzymes"/>
    <property type="match status" value="1"/>
</dbReference>
<reference evidence="3" key="1">
    <citation type="submission" date="2022-06" db="EMBL/GenBank/DDBJ databases">
        <title>Alkalicoccobacillus porphyridii sp. nov., isolated from a marine red alga, Porphyridium purpureum and reclassification of Shouchella plakortidis and Shouchella gibsonii as Alkalicoccobacillus plakortidis comb. nov. and Alkalicoccobacillus gibsonii comb. nov.</title>
        <authorList>
            <person name="Kim K.H."/>
            <person name="Lee J.K."/>
            <person name="Han D.M."/>
            <person name="Baek J.H."/>
            <person name="Jeon C.O."/>
        </authorList>
    </citation>
    <scope>NUCLEOTIDE SEQUENCE</scope>
    <source>
        <strain evidence="3">DSM 19153</strain>
    </source>
</reference>
<keyword evidence="2" id="KW-0479">Metal-binding</keyword>
<dbReference type="Gene3D" id="1.20.120.450">
    <property type="entry name" value="dinb family like domain"/>
    <property type="match status" value="1"/>
</dbReference>
<dbReference type="Proteomes" id="UP001203665">
    <property type="component" value="Unassembled WGS sequence"/>
</dbReference>
<evidence type="ECO:0000313" key="4">
    <source>
        <dbReference type="Proteomes" id="UP001203665"/>
    </source>
</evidence>
<dbReference type="InterPro" id="IPR007837">
    <property type="entry name" value="DinB"/>
</dbReference>
<evidence type="ECO:0000313" key="3">
    <source>
        <dbReference type="EMBL" id="MCM2675136.1"/>
    </source>
</evidence>
<dbReference type="EMBL" id="JAMQJY010000001">
    <property type="protein sequence ID" value="MCM2675136.1"/>
    <property type="molecule type" value="Genomic_DNA"/>
</dbReference>
<protein>
    <submittedName>
        <fullName evidence="3">DinB family protein</fullName>
    </submittedName>
</protein>
<gene>
    <name evidence="3" type="ORF">NDM98_06295</name>
</gene>
<dbReference type="RefSeq" id="WP_251605465.1">
    <property type="nucleotide sequence ID" value="NZ_JAMQJY010000001.1"/>
</dbReference>
<proteinExistence type="inferred from homology"/>